<protein>
    <submittedName>
        <fullName evidence="8">HlyD family efflux transporter periplasmic adaptor subunit</fullName>
    </submittedName>
</protein>
<evidence type="ECO:0000256" key="2">
    <source>
        <dbReference type="ARBA" id="ARBA00022692"/>
    </source>
</evidence>
<evidence type="ECO:0000313" key="8">
    <source>
        <dbReference type="EMBL" id="RRG21547.1"/>
    </source>
</evidence>
<feature type="domain" description="AprE-like beta-barrel" evidence="7">
    <location>
        <begin position="332"/>
        <end position="397"/>
    </location>
</feature>
<dbReference type="RefSeq" id="WP_125030699.1">
    <property type="nucleotide sequence ID" value="NZ_JAPXVP010000001.1"/>
</dbReference>
<dbReference type="InterPro" id="IPR050739">
    <property type="entry name" value="MFP"/>
</dbReference>
<dbReference type="PANTHER" id="PTHR30386">
    <property type="entry name" value="MEMBRANE FUSION SUBUNIT OF EMRAB-TOLC MULTIDRUG EFFLUX PUMP"/>
    <property type="match status" value="1"/>
</dbReference>
<keyword evidence="4 6" id="KW-0472">Membrane</keyword>
<gene>
    <name evidence="8" type="ORF">DWB61_09710</name>
</gene>
<keyword evidence="2 6" id="KW-0812">Transmembrane</keyword>
<comment type="subcellular location">
    <subcellularLocation>
        <location evidence="1">Membrane</location>
        <topology evidence="1">Single-pass membrane protein</topology>
    </subcellularLocation>
</comment>
<dbReference type="Proteomes" id="UP000285794">
    <property type="component" value="Unassembled WGS sequence"/>
</dbReference>
<dbReference type="Pfam" id="PF26002">
    <property type="entry name" value="Beta-barrel_AprE"/>
    <property type="match status" value="1"/>
</dbReference>
<evidence type="ECO:0000256" key="6">
    <source>
        <dbReference type="SAM" id="Phobius"/>
    </source>
</evidence>
<dbReference type="GO" id="GO:0016020">
    <property type="term" value="C:membrane"/>
    <property type="evidence" value="ECO:0007669"/>
    <property type="project" value="UniProtKB-SubCell"/>
</dbReference>
<feature type="coiled-coil region" evidence="5">
    <location>
        <begin position="240"/>
        <end position="289"/>
    </location>
</feature>
<feature type="transmembrane region" description="Helical" evidence="6">
    <location>
        <begin position="25"/>
        <end position="47"/>
    </location>
</feature>
<evidence type="ECO:0000256" key="5">
    <source>
        <dbReference type="SAM" id="Coils"/>
    </source>
</evidence>
<name>A0A425Y0X0_9BACT</name>
<evidence type="ECO:0000313" key="9">
    <source>
        <dbReference type="Proteomes" id="UP000285794"/>
    </source>
</evidence>
<evidence type="ECO:0000256" key="4">
    <source>
        <dbReference type="ARBA" id="ARBA00023136"/>
    </source>
</evidence>
<comment type="caution">
    <text evidence="8">The sequence shown here is derived from an EMBL/GenBank/DDBJ whole genome shotgun (WGS) entry which is preliminary data.</text>
</comment>
<keyword evidence="3 6" id="KW-1133">Transmembrane helix</keyword>
<evidence type="ECO:0000256" key="1">
    <source>
        <dbReference type="ARBA" id="ARBA00004167"/>
    </source>
</evidence>
<reference evidence="8 9" key="1">
    <citation type="submission" date="2018-07" db="EMBL/GenBank/DDBJ databases">
        <title>Draft genome sequence of Ancylomarina sp. M1P.</title>
        <authorList>
            <person name="Yadav S."/>
            <person name="Villanueva L."/>
            <person name="Damste J.S.S."/>
        </authorList>
    </citation>
    <scope>NUCLEOTIDE SEQUENCE [LARGE SCALE GENOMIC DNA]</scope>
    <source>
        <strain evidence="8 9">M1P</strain>
    </source>
</reference>
<keyword evidence="5" id="KW-0175">Coiled coil</keyword>
<organism evidence="8 9">
    <name type="scientific">Ancylomarina euxinus</name>
    <dbReference type="NCBI Taxonomy" id="2283627"/>
    <lineage>
        <taxon>Bacteria</taxon>
        <taxon>Pseudomonadati</taxon>
        <taxon>Bacteroidota</taxon>
        <taxon>Bacteroidia</taxon>
        <taxon>Marinilabiliales</taxon>
        <taxon>Marinifilaceae</taxon>
        <taxon>Ancylomarina</taxon>
    </lineage>
</organism>
<dbReference type="InterPro" id="IPR058982">
    <property type="entry name" value="Beta-barrel_AprE"/>
</dbReference>
<evidence type="ECO:0000259" key="7">
    <source>
        <dbReference type="Pfam" id="PF26002"/>
    </source>
</evidence>
<proteinExistence type="predicted"/>
<dbReference type="OrthoDB" id="7057889at2"/>
<dbReference type="PANTHER" id="PTHR30386:SF26">
    <property type="entry name" value="TRANSPORT PROTEIN COMB"/>
    <property type="match status" value="1"/>
</dbReference>
<sequence>MPGVSNLVNRSERVKAILGQPPRWILRWGITIITSVIILLLLGSYFFRYPDLIVSDITLISSSPPIPVIPKVSGNLDLLFVKDNQVVTKNQILGIIDNPSNYEDICDLKCTIDTLSKILENEKCYSKNIKLKNEYQLGDLFNKYSIFLSQWSRYNLFKEIKYNDAQVEVLNNQINDYLRYLKQLKDQACIFEDDLTIMKDKYKTDSILCQKGVLALSNFSTSRSNYLKQVYAYKGVIANLTNLEIKINNFSQEITTLKLQKKKDNAEILADLKKSLNSLVNEIAIWENKYVLRSSIDGIVTFTHVWSQYQYLSSGSIVFTVVPMNNFQIVGKMRIPMSGSGKVSIGQKVNIKLNNYPYMEFGMLHGKISNISLVPSVDKNGTYYSAEVLMNNNLNTNYKKVLSFHQEMKGVGEIVTRENRLIQRFVDPLRAILFSNVIEQDERD</sequence>
<dbReference type="EMBL" id="QQWG01000008">
    <property type="protein sequence ID" value="RRG21547.1"/>
    <property type="molecule type" value="Genomic_DNA"/>
</dbReference>
<keyword evidence="9" id="KW-1185">Reference proteome</keyword>
<evidence type="ECO:0000256" key="3">
    <source>
        <dbReference type="ARBA" id="ARBA00022989"/>
    </source>
</evidence>
<accession>A0A425Y0X0</accession>
<dbReference type="AlphaFoldDB" id="A0A425Y0X0"/>
<dbReference type="Gene3D" id="2.40.30.170">
    <property type="match status" value="1"/>
</dbReference>